<dbReference type="PROSITE" id="PS50181">
    <property type="entry name" value="FBOX"/>
    <property type="match status" value="1"/>
</dbReference>
<evidence type="ECO:0000259" key="1">
    <source>
        <dbReference type="PROSITE" id="PS50181"/>
    </source>
</evidence>
<accession>A0A642VAA3</accession>
<organism evidence="2 3">
    <name type="scientific">Trichomonascus ciferrii</name>
    <dbReference type="NCBI Taxonomy" id="44093"/>
    <lineage>
        <taxon>Eukaryota</taxon>
        <taxon>Fungi</taxon>
        <taxon>Dikarya</taxon>
        <taxon>Ascomycota</taxon>
        <taxon>Saccharomycotina</taxon>
        <taxon>Dipodascomycetes</taxon>
        <taxon>Dipodascales</taxon>
        <taxon>Trichomonascaceae</taxon>
        <taxon>Trichomonascus</taxon>
        <taxon>Trichomonascus ciferrii complex</taxon>
    </lineage>
</organism>
<evidence type="ECO:0000313" key="2">
    <source>
        <dbReference type="EMBL" id="KAA8912812.1"/>
    </source>
</evidence>
<gene>
    <name evidence="2" type="ORF">TRICI_003355</name>
</gene>
<dbReference type="InterPro" id="IPR001810">
    <property type="entry name" value="F-box_dom"/>
</dbReference>
<dbReference type="AlphaFoldDB" id="A0A642VAA3"/>
<protein>
    <recommendedName>
        <fullName evidence="1">F-box domain-containing protein</fullName>
    </recommendedName>
</protein>
<sequence length="332" mass="38651">MEVLPADVISNLVQYVDRDELFALRGTCKTLKSVVDESDLFEAEMHMVIADIVQKIEVTIIWEKKRRRTMLIKDVCKHKTNDLDFVLSWIRVMSIEIKGPTEYHTAYKAISLILNSLESVRRPRLAQMQISGDIYIDVPMLPRFIRRINQSPLKFTVHRFELFQQGNNGTADLEDGAINFGDKFKDIALYVRPGKLYPFDALDAEQSSVRLIQVVWRHPEDREDDSRTMKTMWSMMEKLIRFLSQAQVPKREIKYEGPSRSNPFSISIDNLDSNRLPWWAERLLTDTAKTTLRLAEGKIEGNKYIFERIEVIPSEGSSVEIFCPSLLKQWNY</sequence>
<dbReference type="SMART" id="SM00256">
    <property type="entry name" value="FBOX"/>
    <property type="match status" value="1"/>
</dbReference>
<dbReference type="VEuPathDB" id="FungiDB:TRICI_003355"/>
<evidence type="ECO:0000313" key="3">
    <source>
        <dbReference type="Proteomes" id="UP000761534"/>
    </source>
</evidence>
<comment type="caution">
    <text evidence="2">The sequence shown here is derived from an EMBL/GenBank/DDBJ whole genome shotgun (WGS) entry which is preliminary data.</text>
</comment>
<dbReference type="OrthoDB" id="3256413at2759"/>
<keyword evidence="3" id="KW-1185">Reference proteome</keyword>
<dbReference type="Proteomes" id="UP000761534">
    <property type="component" value="Unassembled WGS sequence"/>
</dbReference>
<proteinExistence type="predicted"/>
<name>A0A642VAA3_9ASCO</name>
<dbReference type="EMBL" id="SWFS01000246">
    <property type="protein sequence ID" value="KAA8912812.1"/>
    <property type="molecule type" value="Genomic_DNA"/>
</dbReference>
<reference evidence="2" key="1">
    <citation type="journal article" date="2019" name="G3 (Bethesda)">
        <title>Genome Assemblies of Two Rare Opportunistic Yeast Pathogens: Diutina rugosa (syn. Candida rugosa) and Trichomonascus ciferrii (syn. Candida ciferrii).</title>
        <authorList>
            <person name="Mixao V."/>
            <person name="Saus E."/>
            <person name="Hansen A.P."/>
            <person name="Lass-Florl C."/>
            <person name="Gabaldon T."/>
        </authorList>
    </citation>
    <scope>NUCLEOTIDE SEQUENCE</scope>
    <source>
        <strain evidence="2">CBS 4856</strain>
    </source>
</reference>
<feature type="domain" description="F-box" evidence="1">
    <location>
        <begin position="1"/>
        <end position="44"/>
    </location>
</feature>
<dbReference type="Pfam" id="PF00646">
    <property type="entry name" value="F-box"/>
    <property type="match status" value="1"/>
</dbReference>